<dbReference type="EMBL" id="MU007137">
    <property type="protein sequence ID" value="KAF2417639.1"/>
    <property type="molecule type" value="Genomic_DNA"/>
</dbReference>
<feature type="compositionally biased region" description="Acidic residues" evidence="1">
    <location>
        <begin position="174"/>
        <end position="186"/>
    </location>
</feature>
<evidence type="ECO:0000313" key="3">
    <source>
        <dbReference type="Proteomes" id="UP000800235"/>
    </source>
</evidence>
<keyword evidence="3" id="KW-1185">Reference proteome</keyword>
<protein>
    <submittedName>
        <fullName evidence="2">Uncharacterized protein</fullName>
    </submittedName>
</protein>
<dbReference type="AlphaFoldDB" id="A0A9P4NEK5"/>
<name>A0A9P4NEK5_9PEZI</name>
<sequence length="198" mass="21991">MARILEKCKQFGSLLFNEVFALNKSRRFGFNFAGEAKVDMVVLYDLTPNSSLAQSPFNTNTNLGATNTESDLKPVKEKERPIFPQRYGLDTMPLHPTLLTTLGQGSGNQILNEAIIRITRNKRRVILKTFEDSVRQPTHGGEVQLDRLGEEDGDPQIGWGSGVSNGQGDKKDNEGDEEEVYKEDDEGGKGQSDEEGEK</sequence>
<comment type="caution">
    <text evidence="2">The sequence shown here is derived from an EMBL/GenBank/DDBJ whole genome shotgun (WGS) entry which is preliminary data.</text>
</comment>
<feature type="region of interest" description="Disordered" evidence="1">
    <location>
        <begin position="137"/>
        <end position="198"/>
    </location>
</feature>
<evidence type="ECO:0000256" key="1">
    <source>
        <dbReference type="SAM" id="MobiDB-lite"/>
    </source>
</evidence>
<evidence type="ECO:0000313" key="2">
    <source>
        <dbReference type="EMBL" id="KAF2417639.1"/>
    </source>
</evidence>
<accession>A0A9P4NEK5</accession>
<reference evidence="2" key="1">
    <citation type="journal article" date="2020" name="Stud. Mycol.">
        <title>101 Dothideomycetes genomes: a test case for predicting lifestyles and emergence of pathogens.</title>
        <authorList>
            <person name="Haridas S."/>
            <person name="Albert R."/>
            <person name="Binder M."/>
            <person name="Bloem J."/>
            <person name="Labutti K."/>
            <person name="Salamov A."/>
            <person name="Andreopoulos B."/>
            <person name="Baker S."/>
            <person name="Barry K."/>
            <person name="Bills G."/>
            <person name="Bluhm B."/>
            <person name="Cannon C."/>
            <person name="Castanera R."/>
            <person name="Culley D."/>
            <person name="Daum C."/>
            <person name="Ezra D."/>
            <person name="Gonzalez J."/>
            <person name="Henrissat B."/>
            <person name="Kuo A."/>
            <person name="Liang C."/>
            <person name="Lipzen A."/>
            <person name="Lutzoni F."/>
            <person name="Magnuson J."/>
            <person name="Mondo S."/>
            <person name="Nolan M."/>
            <person name="Ohm R."/>
            <person name="Pangilinan J."/>
            <person name="Park H.-J."/>
            <person name="Ramirez L."/>
            <person name="Alfaro M."/>
            <person name="Sun H."/>
            <person name="Tritt A."/>
            <person name="Yoshinaga Y."/>
            <person name="Zwiers L.-H."/>
            <person name="Turgeon B."/>
            <person name="Goodwin S."/>
            <person name="Spatafora J."/>
            <person name="Crous P."/>
            <person name="Grigoriev I."/>
        </authorList>
    </citation>
    <scope>NUCLEOTIDE SEQUENCE</scope>
    <source>
        <strain evidence="2">CBS 130266</strain>
    </source>
</reference>
<feature type="compositionally biased region" description="Basic and acidic residues" evidence="1">
    <location>
        <begin position="187"/>
        <end position="198"/>
    </location>
</feature>
<proteinExistence type="predicted"/>
<dbReference type="Proteomes" id="UP000800235">
    <property type="component" value="Unassembled WGS sequence"/>
</dbReference>
<gene>
    <name evidence="2" type="ORF">EJ08DRAFT_666435</name>
</gene>
<organism evidence="2 3">
    <name type="scientific">Tothia fuscella</name>
    <dbReference type="NCBI Taxonomy" id="1048955"/>
    <lineage>
        <taxon>Eukaryota</taxon>
        <taxon>Fungi</taxon>
        <taxon>Dikarya</taxon>
        <taxon>Ascomycota</taxon>
        <taxon>Pezizomycotina</taxon>
        <taxon>Dothideomycetes</taxon>
        <taxon>Pleosporomycetidae</taxon>
        <taxon>Venturiales</taxon>
        <taxon>Cylindrosympodiaceae</taxon>
        <taxon>Tothia</taxon>
    </lineage>
</organism>